<reference evidence="3" key="1">
    <citation type="journal article" date="2019" name="Int. J. Syst. Evol. Microbiol.">
        <title>The Global Catalogue of Microorganisms (GCM) 10K type strain sequencing project: providing services to taxonomists for standard genome sequencing and annotation.</title>
        <authorList>
            <consortium name="The Broad Institute Genomics Platform"/>
            <consortium name="The Broad Institute Genome Sequencing Center for Infectious Disease"/>
            <person name="Wu L."/>
            <person name="Ma J."/>
        </authorList>
    </citation>
    <scope>NUCLEOTIDE SEQUENCE [LARGE SCALE GENOMIC DNA]</scope>
    <source>
        <strain evidence="3">JCM 3369</strain>
    </source>
</reference>
<dbReference type="Gene3D" id="3.20.20.30">
    <property type="entry name" value="Luciferase-like domain"/>
    <property type="match status" value="1"/>
</dbReference>
<evidence type="ECO:0000259" key="1">
    <source>
        <dbReference type="Pfam" id="PF00296"/>
    </source>
</evidence>
<name>A0ABW2CNA1_9ACTN</name>
<dbReference type="InterPro" id="IPR051260">
    <property type="entry name" value="Diverse_substr_monoxygenases"/>
</dbReference>
<organism evidence="2 3">
    <name type="scientific">Actinomadura yumaensis</name>
    <dbReference type="NCBI Taxonomy" id="111807"/>
    <lineage>
        <taxon>Bacteria</taxon>
        <taxon>Bacillati</taxon>
        <taxon>Actinomycetota</taxon>
        <taxon>Actinomycetes</taxon>
        <taxon>Streptosporangiales</taxon>
        <taxon>Thermomonosporaceae</taxon>
        <taxon>Actinomadura</taxon>
    </lineage>
</organism>
<dbReference type="EMBL" id="JBHSXS010000018">
    <property type="protein sequence ID" value="MFC6883261.1"/>
    <property type="molecule type" value="Genomic_DNA"/>
</dbReference>
<dbReference type="PANTHER" id="PTHR30011:SF32">
    <property type="entry name" value="CONSERVED PROTEIN"/>
    <property type="match status" value="1"/>
</dbReference>
<keyword evidence="3" id="KW-1185">Reference proteome</keyword>
<evidence type="ECO:0000313" key="2">
    <source>
        <dbReference type="EMBL" id="MFC6883261.1"/>
    </source>
</evidence>
<dbReference type="RefSeq" id="WP_160822510.1">
    <property type="nucleotide sequence ID" value="NZ_JBHSXE010000001.1"/>
</dbReference>
<dbReference type="PANTHER" id="PTHR30011">
    <property type="entry name" value="ALKANESULFONATE MONOOXYGENASE-RELATED"/>
    <property type="match status" value="1"/>
</dbReference>
<dbReference type="InterPro" id="IPR011251">
    <property type="entry name" value="Luciferase-like_dom"/>
</dbReference>
<dbReference type="SUPFAM" id="SSF51679">
    <property type="entry name" value="Bacterial luciferase-like"/>
    <property type="match status" value="1"/>
</dbReference>
<accession>A0ABW2CNA1</accession>
<proteinExistence type="predicted"/>
<protein>
    <submittedName>
        <fullName evidence="2">LLM class flavin-dependent oxidoreductase</fullName>
    </submittedName>
</protein>
<dbReference type="Proteomes" id="UP001596380">
    <property type="component" value="Unassembled WGS sequence"/>
</dbReference>
<comment type="caution">
    <text evidence="2">The sequence shown here is derived from an EMBL/GenBank/DDBJ whole genome shotgun (WGS) entry which is preliminary data.</text>
</comment>
<sequence length="288" mass="29808">MDIGIGLPTMIPGIAGAELVEWARRAEDLGFSSLGALDRLMYDGYEPLTALAAAAGATSRIRLATTILIAAYRGDRALLVKQLGSLDRLSGGRLTIGVAAGGRPDDYEACGTPYAGRGRRLDALLGELRGYCDGAQAGPVPGPRPVGGCPTLLVGGHSDAAMERAAAYGDGWIAGGSSAAGYAELAGRARKAWSSAGRSGEPRLVAIAYVALGPGAKERAGRYLEDYYSFIGWKAEMAVRSVITDAGRLREFADGYRDIGCDELILFPCVQEPAQADLIASAVGAGPA</sequence>
<gene>
    <name evidence="2" type="ORF">ACFQKB_26130</name>
</gene>
<evidence type="ECO:0000313" key="3">
    <source>
        <dbReference type="Proteomes" id="UP001596380"/>
    </source>
</evidence>
<dbReference type="Pfam" id="PF00296">
    <property type="entry name" value="Bac_luciferase"/>
    <property type="match status" value="1"/>
</dbReference>
<feature type="domain" description="Luciferase-like" evidence="1">
    <location>
        <begin position="15"/>
        <end position="231"/>
    </location>
</feature>
<dbReference type="InterPro" id="IPR036661">
    <property type="entry name" value="Luciferase-like_sf"/>
</dbReference>